<dbReference type="EMBL" id="JRYB01000001">
    <property type="protein sequence ID" value="OIJ41976.1"/>
    <property type="molecule type" value="Genomic_DNA"/>
</dbReference>
<dbReference type="RefSeq" id="WP_143054572.1">
    <property type="nucleotide sequence ID" value="NZ_JRYB01000001.1"/>
</dbReference>
<gene>
    <name evidence="2" type="ORF">LO55_4091</name>
</gene>
<evidence type="ECO:0000259" key="1">
    <source>
        <dbReference type="Pfam" id="PF18145"/>
    </source>
</evidence>
<dbReference type="Proteomes" id="UP000180246">
    <property type="component" value="Unassembled WGS sequence"/>
</dbReference>
<protein>
    <recommendedName>
        <fullName evidence="1">SMODS-associated and fused to various effectors domain-containing protein</fullName>
    </recommendedName>
</protein>
<proteinExistence type="predicted"/>
<evidence type="ECO:0000313" key="3">
    <source>
        <dbReference type="Proteomes" id="UP000180246"/>
    </source>
</evidence>
<reference evidence="2 3" key="1">
    <citation type="submission" date="2014-10" db="EMBL/GenBank/DDBJ databases">
        <authorList>
            <person name="Seo M.-J."/>
            <person name="Seok Y.J."/>
            <person name="Cha I.-T."/>
        </authorList>
    </citation>
    <scope>NUCLEOTIDE SEQUENCE [LARGE SCALE GENOMIC DNA]</scope>
    <source>
        <strain evidence="2 3">NEU</strain>
    </source>
</reference>
<organism evidence="2 3">
    <name type="scientific">Massilia timonae</name>
    <dbReference type="NCBI Taxonomy" id="47229"/>
    <lineage>
        <taxon>Bacteria</taxon>
        <taxon>Pseudomonadati</taxon>
        <taxon>Pseudomonadota</taxon>
        <taxon>Betaproteobacteria</taxon>
        <taxon>Burkholderiales</taxon>
        <taxon>Oxalobacteraceae</taxon>
        <taxon>Telluria group</taxon>
        <taxon>Massilia</taxon>
    </lineage>
</organism>
<name>A0A1S2NA65_9BURK</name>
<accession>A0A1S2NA65</accession>
<dbReference type="InterPro" id="IPR040836">
    <property type="entry name" value="SAVED"/>
</dbReference>
<comment type="caution">
    <text evidence="2">The sequence shown here is derived from an EMBL/GenBank/DDBJ whole genome shotgun (WGS) entry which is preliminary data.</text>
</comment>
<dbReference type="NCBIfam" id="NF033611">
    <property type="entry name" value="SAVED"/>
    <property type="match status" value="1"/>
</dbReference>
<sequence length="545" mass="61149">MRLATPSFQNNFTNTVVAAELSRPSSVTARMLSDSDVNEWLKRSHREQHVVTMVYAKHRCAFYSDGEPDELYSADPEGDSKKTLRLIARAGRLRRLELSEPILRDAIKPEAGWSQAAISADEADIKHWLKARAAMFDIGRGKPLSAPGSRRVWHDAAGRCMFRGCGMDLGRTSLTTASAAVGYLAHIVAADPDGPRGCNTDSYRLSDDPENVMLMCDGHHRLIDRIDPDGFSVPLLREMRREHVDMVRRSLDCLTYPRSKAMAILANVAGVWSQASERDIRQAMLERSLASLPSVRYPLRRTQRDDRTQPDFWRHLLHEHALELDAFMRELIAHREQEDYAEVLSVFPLHSMPLLLLTGRMVGEARKVEVFQYHRHRGTWCWDSAARPKPAGEFYLEGESRVGSTEALLSIELTASLDEQALPSHLQEAVRQNTVPWIRLRATAPNNACIGHPDDLEQFTAIARQAIAVIQDSMRAAKVHLIPIAPASTLFRFGQLLQPGHHCKYIIHDRPHHAASFMPALIIDGQQATDGVAPGNGRTTSIQLR</sequence>
<dbReference type="AlphaFoldDB" id="A0A1S2NA65"/>
<evidence type="ECO:0000313" key="2">
    <source>
        <dbReference type="EMBL" id="OIJ41976.1"/>
    </source>
</evidence>
<feature type="domain" description="SMODS-associated and fused to various effectors" evidence="1">
    <location>
        <begin position="333"/>
        <end position="522"/>
    </location>
</feature>
<dbReference type="Pfam" id="PF18145">
    <property type="entry name" value="SAVED"/>
    <property type="match status" value="1"/>
</dbReference>